<dbReference type="InterPro" id="IPR017456">
    <property type="entry name" value="CTP_synthase_N"/>
</dbReference>
<evidence type="ECO:0000256" key="5">
    <source>
        <dbReference type="ARBA" id="ARBA00022840"/>
    </source>
</evidence>
<feature type="region of interest" description="Amidoligase domain" evidence="9">
    <location>
        <begin position="1"/>
        <end position="268"/>
    </location>
</feature>
<dbReference type="InterPro" id="IPR027417">
    <property type="entry name" value="P-loop_NTPase"/>
</dbReference>
<evidence type="ECO:0000256" key="8">
    <source>
        <dbReference type="ARBA" id="ARBA00047781"/>
    </source>
</evidence>
<feature type="binding site" evidence="9">
    <location>
        <position position="14"/>
    </location>
    <ligand>
        <name>UTP</name>
        <dbReference type="ChEBI" id="CHEBI:46398"/>
    </ligand>
</feature>
<protein>
    <recommendedName>
        <fullName evidence="9">CTP synthase</fullName>
        <ecNumber evidence="9">6.3.4.2</ecNumber>
    </recommendedName>
    <alternativeName>
        <fullName evidence="9">Cytidine 5'-triphosphate synthase</fullName>
    </alternativeName>
    <alternativeName>
        <fullName evidence="9">Cytidine triphosphate synthetase</fullName>
        <shortName evidence="9">CTP synthetase</shortName>
        <shortName evidence="9">CTPS</shortName>
    </alternativeName>
    <alternativeName>
        <fullName evidence="9">UTP--ammonia ligase</fullName>
    </alternativeName>
</protein>
<keyword evidence="5 9" id="KW-0067">ATP-binding</keyword>
<dbReference type="PANTHER" id="PTHR11550">
    <property type="entry name" value="CTP SYNTHASE"/>
    <property type="match status" value="1"/>
</dbReference>
<evidence type="ECO:0000256" key="2">
    <source>
        <dbReference type="ARBA" id="ARBA00007533"/>
    </source>
</evidence>
<comment type="caution">
    <text evidence="12">The sequence shown here is derived from an EMBL/GenBank/DDBJ whole genome shotgun (WGS) entry which is preliminary data.</text>
</comment>
<dbReference type="Gene3D" id="3.40.50.300">
    <property type="entry name" value="P-loop containing nucleotide triphosphate hydrolases"/>
    <property type="match status" value="1"/>
</dbReference>
<evidence type="ECO:0000313" key="13">
    <source>
        <dbReference type="Proteomes" id="UP001256646"/>
    </source>
</evidence>
<proteinExistence type="inferred from homology"/>
<comment type="catalytic activity">
    <reaction evidence="9">
        <text>L-glutamine + H2O = L-glutamate + NH4(+)</text>
        <dbReference type="Rhea" id="RHEA:15889"/>
        <dbReference type="ChEBI" id="CHEBI:15377"/>
        <dbReference type="ChEBI" id="CHEBI:28938"/>
        <dbReference type="ChEBI" id="CHEBI:29985"/>
        <dbReference type="ChEBI" id="CHEBI:58359"/>
    </reaction>
</comment>
<evidence type="ECO:0000256" key="3">
    <source>
        <dbReference type="ARBA" id="ARBA00022598"/>
    </source>
</evidence>
<feature type="binding site" evidence="9">
    <location>
        <begin position="383"/>
        <end position="386"/>
    </location>
    <ligand>
        <name>L-glutamine</name>
        <dbReference type="ChEBI" id="CHEBI:58359"/>
    </ligand>
</feature>
<comment type="subunit">
    <text evidence="9">Homotetramer.</text>
</comment>
<comment type="similarity">
    <text evidence="2 9">Belongs to the CTP synthase family.</text>
</comment>
<feature type="active site" evidence="9">
    <location>
        <position position="508"/>
    </location>
</feature>
<feature type="binding site" evidence="9">
    <location>
        <position position="355"/>
    </location>
    <ligand>
        <name>L-glutamine</name>
        <dbReference type="ChEBI" id="CHEBI:58359"/>
    </ligand>
</feature>
<feature type="binding site" evidence="9">
    <location>
        <begin position="189"/>
        <end position="194"/>
    </location>
    <ligand>
        <name>UTP</name>
        <dbReference type="ChEBI" id="CHEBI:46398"/>
    </ligand>
</feature>
<keyword evidence="3 9" id="KW-0436">Ligase</keyword>
<feature type="binding site" evidence="9">
    <location>
        <position position="225"/>
    </location>
    <ligand>
        <name>CTP</name>
        <dbReference type="ChEBI" id="CHEBI:37563"/>
        <note>allosteric inhibitor</note>
    </ligand>
</feature>
<comment type="catalytic activity">
    <reaction evidence="8 9">
        <text>UTP + L-glutamine + ATP + H2O = CTP + L-glutamate + ADP + phosphate + 2 H(+)</text>
        <dbReference type="Rhea" id="RHEA:26426"/>
        <dbReference type="ChEBI" id="CHEBI:15377"/>
        <dbReference type="ChEBI" id="CHEBI:15378"/>
        <dbReference type="ChEBI" id="CHEBI:29985"/>
        <dbReference type="ChEBI" id="CHEBI:30616"/>
        <dbReference type="ChEBI" id="CHEBI:37563"/>
        <dbReference type="ChEBI" id="CHEBI:43474"/>
        <dbReference type="ChEBI" id="CHEBI:46398"/>
        <dbReference type="ChEBI" id="CHEBI:58359"/>
        <dbReference type="ChEBI" id="CHEBI:456216"/>
        <dbReference type="EC" id="6.3.4.2"/>
    </reaction>
</comment>
<organism evidence="12 13">
    <name type="scientific">Clostridium aquiflavi</name>
    <dbReference type="NCBI Taxonomy" id="3073603"/>
    <lineage>
        <taxon>Bacteria</taxon>
        <taxon>Bacillati</taxon>
        <taxon>Bacillota</taxon>
        <taxon>Clostridia</taxon>
        <taxon>Eubacteriales</taxon>
        <taxon>Clostridiaceae</taxon>
        <taxon>Clostridium</taxon>
    </lineage>
</organism>
<dbReference type="EC" id="6.3.4.2" evidence="9"/>
<dbReference type="CDD" id="cd03113">
    <property type="entry name" value="CTPS_N"/>
    <property type="match status" value="1"/>
</dbReference>
<sequence length="533" mass="59310">MSTKYVFVTGGVVSALGKGITAASLGRLLKNRGLNISIQKFDPYLNVDPGTMSPYQHGEVFVTDDGAETDLDLGHYERFVDESLTQNSNVTTGKIYSSVIEKERRGEYLGGTVQVIPHITNAIKDKVYQVAKERNIDVVITEIGGTVGDIESQPFLESIRQIKSEVGAENVCYIHVTLVPYLGKAGELKTKPTQHSVKELRTIGIQPDIIVCRTEKELSDDIKAKIGLFCNIDGNSVIQNLDADNLYEVPLMLHEEGLDNLVCEKLHLGCRDIDNYEWTKMVEKIKGLKEKIEIALVGKYVELHDAYISVVESLNHGGYANNTKVEIRWVNAEELEQGDVSAVLGGVDGILVPGGFGDRGIEGKISAIKYARENNIPFLGICLGMQCAVIEYARNVLGYDGANSSEINPCTKYPVIDLMNDQKDIENLGGTMRLGQYPCKLDIESNSYKVYNSELISERHRHRYEFNNKFRQQISESGMKIAGTSPDGRLVEIVEVTNHPWYVAVQFHPELKSRPNKPHPLFTGFIEAAIKQR</sequence>
<comment type="caution">
    <text evidence="9">Lacks conserved residue(s) required for the propagation of feature annotation.</text>
</comment>
<evidence type="ECO:0000256" key="6">
    <source>
        <dbReference type="ARBA" id="ARBA00022962"/>
    </source>
</evidence>
<name>A0ABU1EH58_9CLOT</name>
<dbReference type="InterPro" id="IPR017926">
    <property type="entry name" value="GATASE"/>
</dbReference>
<feature type="binding site" evidence="9">
    <location>
        <position position="142"/>
    </location>
    <ligand>
        <name>Mg(2+)</name>
        <dbReference type="ChEBI" id="CHEBI:18420"/>
    </ligand>
</feature>
<gene>
    <name evidence="9" type="primary">pyrG</name>
    <name evidence="12" type="ORF">RGC78_09665</name>
</gene>
<feature type="binding site" evidence="9">
    <location>
        <position position="14"/>
    </location>
    <ligand>
        <name>CTP</name>
        <dbReference type="ChEBI" id="CHEBI:37563"/>
        <note>allosteric inhibitor</note>
    </ligand>
</feature>
<evidence type="ECO:0000313" key="12">
    <source>
        <dbReference type="EMBL" id="MDR5587733.1"/>
    </source>
</evidence>
<comment type="catalytic activity">
    <reaction evidence="9">
        <text>UTP + NH4(+) + ATP = CTP + ADP + phosphate + 2 H(+)</text>
        <dbReference type="Rhea" id="RHEA:16597"/>
        <dbReference type="ChEBI" id="CHEBI:15378"/>
        <dbReference type="ChEBI" id="CHEBI:28938"/>
        <dbReference type="ChEBI" id="CHEBI:30616"/>
        <dbReference type="ChEBI" id="CHEBI:37563"/>
        <dbReference type="ChEBI" id="CHEBI:43474"/>
        <dbReference type="ChEBI" id="CHEBI:46398"/>
        <dbReference type="ChEBI" id="CHEBI:456216"/>
    </reaction>
</comment>
<evidence type="ECO:0000256" key="4">
    <source>
        <dbReference type="ARBA" id="ARBA00022741"/>
    </source>
</evidence>
<feature type="binding site" evidence="9">
    <location>
        <begin position="149"/>
        <end position="151"/>
    </location>
    <ligand>
        <name>CTP</name>
        <dbReference type="ChEBI" id="CHEBI:37563"/>
        <note>allosteric inhibitor</note>
    </ligand>
</feature>
<feature type="binding site" evidence="9">
    <location>
        <position position="72"/>
    </location>
    <ligand>
        <name>Mg(2+)</name>
        <dbReference type="ChEBI" id="CHEBI:18420"/>
    </ligand>
</feature>
<dbReference type="InterPro" id="IPR004468">
    <property type="entry name" value="CTP_synthase"/>
</dbReference>
<feature type="binding site" evidence="9">
    <location>
        <position position="55"/>
    </location>
    <ligand>
        <name>L-glutamine</name>
        <dbReference type="ChEBI" id="CHEBI:58359"/>
    </ligand>
</feature>
<dbReference type="Gene3D" id="3.40.50.880">
    <property type="match status" value="1"/>
</dbReference>
<dbReference type="NCBIfam" id="NF003792">
    <property type="entry name" value="PRK05380.1"/>
    <property type="match status" value="1"/>
</dbReference>
<keyword evidence="4 9" id="KW-0547">Nucleotide-binding</keyword>
<comment type="activity regulation">
    <text evidence="9">Allosterically activated by GTP, when glutamine is the substrate; GTP has no effect on the reaction when ammonia is the substrate. The allosteric effector GTP functions by stabilizing the protein conformation that binds the tetrahedral intermediate(s) formed during glutamine hydrolysis. Inhibited by the product CTP, via allosteric rather than competitive inhibition.</text>
</comment>
<evidence type="ECO:0000256" key="9">
    <source>
        <dbReference type="HAMAP-Rule" id="MF_01227"/>
    </source>
</evidence>
<dbReference type="SUPFAM" id="SSF52540">
    <property type="entry name" value="P-loop containing nucleoside triphosphate hydrolases"/>
    <property type="match status" value="1"/>
</dbReference>
<evidence type="ECO:0000259" key="11">
    <source>
        <dbReference type="Pfam" id="PF06418"/>
    </source>
</evidence>
<evidence type="ECO:0000256" key="7">
    <source>
        <dbReference type="ARBA" id="ARBA00022975"/>
    </source>
</evidence>
<feature type="domain" description="Glutamine amidotransferase" evidence="10">
    <location>
        <begin position="303"/>
        <end position="527"/>
    </location>
</feature>
<comment type="function">
    <text evidence="9">Catalyzes the ATP-dependent amination of UTP to CTP with either L-glutamine or ammonia as the source of nitrogen. Regulates intracellular CTP levels through interactions with the four ribonucleotide triphosphates.</text>
</comment>
<dbReference type="Proteomes" id="UP001256646">
    <property type="component" value="Unassembled WGS sequence"/>
</dbReference>
<reference evidence="12 13" key="1">
    <citation type="submission" date="2023-09" db="EMBL/GenBank/DDBJ databases">
        <authorList>
            <person name="Zhai L."/>
        </authorList>
    </citation>
    <scope>NUCLEOTIDE SEQUENCE [LARGE SCALE GENOMIC DNA]</scope>
    <source>
        <strain evidence="12 13">5 N-1</strain>
    </source>
</reference>
<keyword evidence="7 9" id="KW-0665">Pyrimidine biosynthesis</keyword>
<comment type="pathway">
    <text evidence="1 9">Pyrimidine metabolism; CTP biosynthesis via de novo pathway; CTP from UDP: step 2/2.</text>
</comment>
<evidence type="ECO:0000256" key="1">
    <source>
        <dbReference type="ARBA" id="ARBA00005171"/>
    </source>
</evidence>
<feature type="active site" evidence="9">
    <location>
        <position position="510"/>
    </location>
</feature>
<feature type="binding site" evidence="9">
    <location>
        <position position="463"/>
    </location>
    <ligand>
        <name>L-glutamine</name>
        <dbReference type="ChEBI" id="CHEBI:58359"/>
    </ligand>
</feature>
<dbReference type="Pfam" id="PF00117">
    <property type="entry name" value="GATase"/>
    <property type="match status" value="1"/>
</dbReference>
<evidence type="ECO:0000259" key="10">
    <source>
        <dbReference type="Pfam" id="PF00117"/>
    </source>
</evidence>
<keyword evidence="9" id="KW-0460">Magnesium</keyword>
<dbReference type="PROSITE" id="PS51273">
    <property type="entry name" value="GATASE_TYPE_1"/>
    <property type="match status" value="1"/>
</dbReference>
<dbReference type="Pfam" id="PF06418">
    <property type="entry name" value="CTP_synth_N"/>
    <property type="match status" value="1"/>
</dbReference>
<feature type="binding site" evidence="9">
    <location>
        <position position="72"/>
    </location>
    <ligand>
        <name>ATP</name>
        <dbReference type="ChEBI" id="CHEBI:30616"/>
    </ligand>
</feature>
<dbReference type="PANTHER" id="PTHR11550:SF0">
    <property type="entry name" value="CTP SYNTHASE-RELATED"/>
    <property type="match status" value="1"/>
</dbReference>
<dbReference type="HAMAP" id="MF_01227">
    <property type="entry name" value="PyrG"/>
    <property type="match status" value="1"/>
</dbReference>
<feature type="binding site" evidence="9">
    <location>
        <position position="243"/>
    </location>
    <ligand>
        <name>ATP</name>
        <dbReference type="ChEBI" id="CHEBI:30616"/>
    </ligand>
</feature>
<feature type="binding site" evidence="9">
    <location>
        <begin position="15"/>
        <end position="20"/>
    </location>
    <ligand>
        <name>ATP</name>
        <dbReference type="ChEBI" id="CHEBI:30616"/>
    </ligand>
</feature>
<keyword evidence="13" id="KW-1185">Reference proteome</keyword>
<dbReference type="GO" id="GO:0003883">
    <property type="term" value="F:CTP synthase activity"/>
    <property type="evidence" value="ECO:0007669"/>
    <property type="project" value="UniProtKB-EC"/>
</dbReference>
<dbReference type="RefSeq" id="WP_252216314.1">
    <property type="nucleotide sequence ID" value="NZ_JAVJAN010000023.1"/>
</dbReference>
<keyword evidence="6 9" id="KW-0315">Glutamine amidotransferase</keyword>
<feature type="binding site" evidence="9">
    <location>
        <position position="225"/>
    </location>
    <ligand>
        <name>UTP</name>
        <dbReference type="ChEBI" id="CHEBI:46398"/>
    </ligand>
</feature>
<dbReference type="NCBIfam" id="TIGR00337">
    <property type="entry name" value="PyrG"/>
    <property type="match status" value="1"/>
</dbReference>
<dbReference type="EMBL" id="JAVJAN010000023">
    <property type="protein sequence ID" value="MDR5587733.1"/>
    <property type="molecule type" value="Genomic_DNA"/>
</dbReference>
<dbReference type="SUPFAM" id="SSF52317">
    <property type="entry name" value="Class I glutamine amidotransferase-like"/>
    <property type="match status" value="1"/>
</dbReference>
<feature type="binding site" evidence="9">
    <location>
        <begin position="189"/>
        <end position="194"/>
    </location>
    <ligand>
        <name>CTP</name>
        <dbReference type="ChEBI" id="CHEBI:37563"/>
        <note>allosteric inhibitor</note>
    </ligand>
</feature>
<feature type="binding site" evidence="9">
    <location>
        <position position="406"/>
    </location>
    <ligand>
        <name>L-glutamine</name>
        <dbReference type="ChEBI" id="CHEBI:58359"/>
    </ligand>
</feature>
<dbReference type="InterPro" id="IPR029062">
    <property type="entry name" value="Class_I_gatase-like"/>
</dbReference>
<feature type="domain" description="CTP synthase N-terminal" evidence="11">
    <location>
        <begin position="4"/>
        <end position="268"/>
    </location>
</feature>
<dbReference type="CDD" id="cd01746">
    <property type="entry name" value="GATase1_CTP_Synthase"/>
    <property type="match status" value="1"/>
</dbReference>
<comment type="miscellaneous">
    <text evidence="9">CTPSs have evolved a hybrid strategy for distinguishing between UTP and CTP. The overlapping regions of the product feedback inhibitory and substrate sites recognize a common feature in both compounds, the triphosphate moiety. To differentiate isosteric substrate and product pyrimidine rings, an additional pocket far from the expected kinase/ligase catalytic site, specifically recognizes the cytosine and ribose portions of the product inhibitor.</text>
</comment>
<accession>A0ABU1EH58</accession>
<keyword evidence="9" id="KW-0479">Metal-binding</keyword>
<feature type="active site" description="Nucleophile; for glutamine hydrolysis" evidence="9">
    <location>
        <position position="382"/>
    </location>
</feature>
<dbReference type="InterPro" id="IPR033828">
    <property type="entry name" value="GATase1_CTP_Synthase"/>
</dbReference>